<feature type="signal peptide" evidence="1">
    <location>
        <begin position="1"/>
        <end position="18"/>
    </location>
</feature>
<evidence type="ECO:0000256" key="1">
    <source>
        <dbReference type="SAM" id="SignalP"/>
    </source>
</evidence>
<evidence type="ECO:0000313" key="2">
    <source>
        <dbReference type="Ensembl" id="ENSOCUP00000048266.1"/>
    </source>
</evidence>
<reference evidence="2" key="3">
    <citation type="submission" date="2025-09" db="UniProtKB">
        <authorList>
            <consortium name="Ensembl"/>
        </authorList>
    </citation>
    <scope>IDENTIFICATION</scope>
    <source>
        <strain evidence="2">Thorbecke</strain>
    </source>
</reference>
<reference evidence="2 3" key="1">
    <citation type="journal article" date="2011" name="Nature">
        <title>A high-resolution map of human evolutionary constraint using 29 mammals.</title>
        <authorList>
            <person name="Lindblad-Toh K."/>
            <person name="Garber M."/>
            <person name="Zuk O."/>
            <person name="Lin M.F."/>
            <person name="Parker B.J."/>
            <person name="Washietl S."/>
            <person name="Kheradpour P."/>
            <person name="Ernst J."/>
            <person name="Jordan G."/>
            <person name="Mauceli E."/>
            <person name="Ward L.D."/>
            <person name="Lowe C.B."/>
            <person name="Holloway A.K."/>
            <person name="Clamp M."/>
            <person name="Gnerre S."/>
            <person name="Alfoldi J."/>
            <person name="Beal K."/>
            <person name="Chang J."/>
            <person name="Clawson H."/>
            <person name="Cuff J."/>
            <person name="Di Palma F."/>
            <person name="Fitzgerald S."/>
            <person name="Flicek P."/>
            <person name="Guttman M."/>
            <person name="Hubisz M.J."/>
            <person name="Jaffe D.B."/>
            <person name="Jungreis I."/>
            <person name="Kent W.J."/>
            <person name="Kostka D."/>
            <person name="Lara M."/>
            <person name="Martins A.L."/>
            <person name="Massingham T."/>
            <person name="Moltke I."/>
            <person name="Raney B.J."/>
            <person name="Rasmussen M.D."/>
            <person name="Robinson J."/>
            <person name="Stark A."/>
            <person name="Vilella A.J."/>
            <person name="Wen J."/>
            <person name="Xie X."/>
            <person name="Zody M.C."/>
            <person name="Baldwin J."/>
            <person name="Bloom T."/>
            <person name="Chin C.W."/>
            <person name="Heiman D."/>
            <person name="Nicol R."/>
            <person name="Nusbaum C."/>
            <person name="Young S."/>
            <person name="Wilkinson J."/>
            <person name="Worley K.C."/>
            <person name="Kovar C.L."/>
            <person name="Muzny D.M."/>
            <person name="Gibbs R.A."/>
            <person name="Cree A."/>
            <person name="Dihn H.H."/>
            <person name="Fowler G."/>
            <person name="Jhangiani S."/>
            <person name="Joshi V."/>
            <person name="Lee S."/>
            <person name="Lewis L.R."/>
            <person name="Nazareth L.V."/>
            <person name="Okwuonu G."/>
            <person name="Santibanez J."/>
            <person name="Warren W.C."/>
            <person name="Mardis E.R."/>
            <person name="Weinstock G.M."/>
            <person name="Wilson R.K."/>
            <person name="Delehaunty K."/>
            <person name="Dooling D."/>
            <person name="Fronik C."/>
            <person name="Fulton L."/>
            <person name="Fulton B."/>
            <person name="Graves T."/>
            <person name="Minx P."/>
            <person name="Sodergren E."/>
            <person name="Birney E."/>
            <person name="Margulies E.H."/>
            <person name="Herrero J."/>
            <person name="Green E.D."/>
            <person name="Haussler D."/>
            <person name="Siepel A."/>
            <person name="Goldman N."/>
            <person name="Pollard K.S."/>
            <person name="Pedersen J.S."/>
            <person name="Lander E.S."/>
            <person name="Kellis M."/>
        </authorList>
    </citation>
    <scope>NUCLEOTIDE SEQUENCE [LARGE SCALE GENOMIC DNA]</scope>
    <source>
        <strain evidence="3">Thorbecke</strain>
    </source>
</reference>
<dbReference type="Bgee" id="ENSOCUG00000031743">
    <property type="expression patterns" value="Expressed in embryo and 2 other cell types or tissues"/>
</dbReference>
<name>A0A5F9DRA3_RABIT</name>
<protein>
    <submittedName>
        <fullName evidence="2">Uncharacterized protein</fullName>
    </submittedName>
</protein>
<reference evidence="2" key="2">
    <citation type="submission" date="2025-08" db="UniProtKB">
        <authorList>
            <consortium name="Ensembl"/>
        </authorList>
    </citation>
    <scope>IDENTIFICATION</scope>
    <source>
        <strain evidence="2">Thorbecke</strain>
    </source>
</reference>
<keyword evidence="3" id="KW-1185">Reference proteome</keyword>
<accession>A0A5F9DRA3</accession>
<dbReference type="Ensembl" id="ENSOCUT00000061302.1">
    <property type="protein sequence ID" value="ENSOCUP00000048266.1"/>
    <property type="gene ID" value="ENSOCUG00000031743.1"/>
</dbReference>
<feature type="chain" id="PRO_5045626930" evidence="1">
    <location>
        <begin position="19"/>
        <end position="65"/>
    </location>
</feature>
<dbReference type="AlphaFoldDB" id="A0A5F9DRA3"/>
<evidence type="ECO:0000313" key="3">
    <source>
        <dbReference type="Proteomes" id="UP000001811"/>
    </source>
</evidence>
<dbReference type="GeneTree" id="ENSGT00940000161686"/>
<sequence length="65" mass="7234">MRAMELAVLIITASLPLALLFQESPLSQEKSAEEGEVAALHLTARSQGFPFPNLRATIWRMEKSH</sequence>
<dbReference type="Proteomes" id="UP000001811">
    <property type="component" value="Unplaced"/>
</dbReference>
<organism evidence="2 3">
    <name type="scientific">Oryctolagus cuniculus</name>
    <name type="common">Rabbit</name>
    <dbReference type="NCBI Taxonomy" id="9986"/>
    <lineage>
        <taxon>Eukaryota</taxon>
        <taxon>Metazoa</taxon>
        <taxon>Chordata</taxon>
        <taxon>Craniata</taxon>
        <taxon>Vertebrata</taxon>
        <taxon>Euteleostomi</taxon>
        <taxon>Mammalia</taxon>
        <taxon>Eutheria</taxon>
        <taxon>Euarchontoglires</taxon>
        <taxon>Glires</taxon>
        <taxon>Lagomorpha</taxon>
        <taxon>Leporidae</taxon>
        <taxon>Oryctolagus</taxon>
    </lineage>
</organism>
<keyword evidence="1" id="KW-0732">Signal</keyword>
<proteinExistence type="predicted"/>